<dbReference type="InterPro" id="IPR000668">
    <property type="entry name" value="Peptidase_C1A_C"/>
</dbReference>
<dbReference type="InterPro" id="IPR038765">
    <property type="entry name" value="Papain-like_cys_pep_sf"/>
</dbReference>
<gene>
    <name evidence="3" type="ORF">Vafri_14119</name>
</gene>
<evidence type="ECO:0000259" key="2">
    <source>
        <dbReference type="SMART" id="SM00645"/>
    </source>
</evidence>
<dbReference type="Gene3D" id="3.90.70.10">
    <property type="entry name" value="Cysteine proteinases"/>
    <property type="match status" value="1"/>
</dbReference>
<evidence type="ECO:0000256" key="1">
    <source>
        <dbReference type="ARBA" id="ARBA00008455"/>
    </source>
</evidence>
<dbReference type="Pfam" id="PF00112">
    <property type="entry name" value="Peptidase_C1"/>
    <property type="match status" value="1"/>
</dbReference>
<reference evidence="3" key="1">
    <citation type="journal article" date="2021" name="Proc. Natl. Acad. Sci. U.S.A.">
        <title>Three genomes in the algal genus Volvox reveal the fate of a haploid sex-determining region after a transition to homothallism.</title>
        <authorList>
            <person name="Yamamoto K."/>
            <person name="Hamaji T."/>
            <person name="Kawai-Toyooka H."/>
            <person name="Matsuzaki R."/>
            <person name="Takahashi F."/>
            <person name="Nishimura Y."/>
            <person name="Kawachi M."/>
            <person name="Noguchi H."/>
            <person name="Minakuchi Y."/>
            <person name="Umen J.G."/>
            <person name="Toyoda A."/>
            <person name="Nozaki H."/>
        </authorList>
    </citation>
    <scope>NUCLEOTIDE SEQUENCE</scope>
    <source>
        <strain evidence="3">NIES-3780</strain>
    </source>
</reference>
<evidence type="ECO:0000313" key="4">
    <source>
        <dbReference type="Proteomes" id="UP000747399"/>
    </source>
</evidence>
<dbReference type="SUPFAM" id="SSF54001">
    <property type="entry name" value="Cysteine proteinases"/>
    <property type="match status" value="1"/>
</dbReference>
<comment type="similarity">
    <text evidence="1">Belongs to the peptidase C1 family.</text>
</comment>
<keyword evidence="4" id="KW-1185">Reference proteome</keyword>
<organism evidence="3 4">
    <name type="scientific">Volvox africanus</name>
    <dbReference type="NCBI Taxonomy" id="51714"/>
    <lineage>
        <taxon>Eukaryota</taxon>
        <taxon>Viridiplantae</taxon>
        <taxon>Chlorophyta</taxon>
        <taxon>core chlorophytes</taxon>
        <taxon>Chlorophyceae</taxon>
        <taxon>CS clade</taxon>
        <taxon>Chlamydomonadales</taxon>
        <taxon>Volvocaceae</taxon>
        <taxon>Volvox</taxon>
    </lineage>
</organism>
<sequence length="151" mass="16552">MSCRLSNPMSYFAPYDSSLSAVHAAPPQIVDCAWDYGPNGCFGGYYQPVFNYIAESGGIALEQDYSYRSEVGFCRSANHSLVGRFSGYWAVESRNELALMEAVWKYGPVAVSVDAGTPYDAGREVEAGWHQPGCERRSGRLGAGNRTTRTK</sequence>
<dbReference type="InterPro" id="IPR013128">
    <property type="entry name" value="Peptidase_C1A"/>
</dbReference>
<dbReference type="SMART" id="SM00645">
    <property type="entry name" value="Pept_C1"/>
    <property type="match status" value="1"/>
</dbReference>
<evidence type="ECO:0000313" key="3">
    <source>
        <dbReference type="EMBL" id="GIL59439.1"/>
    </source>
</evidence>
<dbReference type="EMBL" id="BNCO01000035">
    <property type="protein sequence ID" value="GIL59439.1"/>
    <property type="molecule type" value="Genomic_DNA"/>
</dbReference>
<protein>
    <recommendedName>
        <fullName evidence="2">Peptidase C1A papain C-terminal domain-containing protein</fullName>
    </recommendedName>
</protein>
<feature type="domain" description="Peptidase C1A papain C-terminal" evidence="2">
    <location>
        <begin position="2"/>
        <end position="151"/>
    </location>
</feature>
<dbReference type="AlphaFoldDB" id="A0A8J4BF49"/>
<dbReference type="Proteomes" id="UP000747399">
    <property type="component" value="Unassembled WGS sequence"/>
</dbReference>
<name>A0A8J4BF49_9CHLO</name>
<dbReference type="GO" id="GO:0008234">
    <property type="term" value="F:cysteine-type peptidase activity"/>
    <property type="evidence" value="ECO:0007669"/>
    <property type="project" value="InterPro"/>
</dbReference>
<comment type="caution">
    <text evidence="3">The sequence shown here is derived from an EMBL/GenBank/DDBJ whole genome shotgun (WGS) entry which is preliminary data.</text>
</comment>
<dbReference type="GO" id="GO:0006508">
    <property type="term" value="P:proteolysis"/>
    <property type="evidence" value="ECO:0007669"/>
    <property type="project" value="InterPro"/>
</dbReference>
<accession>A0A8J4BF49</accession>
<dbReference type="PANTHER" id="PTHR12411">
    <property type="entry name" value="CYSTEINE PROTEASE FAMILY C1-RELATED"/>
    <property type="match status" value="1"/>
</dbReference>
<proteinExistence type="inferred from homology"/>